<dbReference type="Gene3D" id="2.10.270.10">
    <property type="entry name" value="Cholin Binding"/>
    <property type="match status" value="1"/>
</dbReference>
<keyword evidence="4" id="KW-0378">Hydrolase</keyword>
<dbReference type="Proteomes" id="UP000191056">
    <property type="component" value="Unassembled WGS sequence"/>
</dbReference>
<proteinExistence type="predicted"/>
<gene>
    <name evidence="4" type="primary">lytA_4</name>
    <name evidence="4" type="ORF">CLCHR_13880</name>
</gene>
<dbReference type="EC" id="3.5.1.28" evidence="4"/>
<keyword evidence="5" id="KW-1185">Reference proteome</keyword>
<keyword evidence="1" id="KW-0677">Repeat</keyword>
<dbReference type="GO" id="GO:0008745">
    <property type="term" value="F:N-acetylmuramoyl-L-alanine amidase activity"/>
    <property type="evidence" value="ECO:0007669"/>
    <property type="project" value="UniProtKB-EC"/>
</dbReference>
<protein>
    <submittedName>
        <fullName evidence="4">Autolysin</fullName>
        <ecNumber evidence="4">3.5.1.28</ecNumber>
    </submittedName>
</protein>
<dbReference type="OrthoDB" id="1893458at2"/>
<evidence type="ECO:0000256" key="3">
    <source>
        <dbReference type="SAM" id="SignalP"/>
    </source>
</evidence>
<evidence type="ECO:0000313" key="5">
    <source>
        <dbReference type="Proteomes" id="UP000191056"/>
    </source>
</evidence>
<keyword evidence="3" id="KW-0732">Signal</keyword>
<accession>A0A1V4IVD7</accession>
<evidence type="ECO:0000256" key="1">
    <source>
        <dbReference type="ARBA" id="ARBA00022737"/>
    </source>
</evidence>
<dbReference type="Gene3D" id="2.10.270.20">
    <property type="match status" value="1"/>
</dbReference>
<dbReference type="RefSeq" id="WP_079438963.1">
    <property type="nucleotide sequence ID" value="NZ_MZGT01000015.1"/>
</dbReference>
<dbReference type="Pfam" id="PF19127">
    <property type="entry name" value="Choline_bind_3"/>
    <property type="match status" value="1"/>
</dbReference>
<feature type="chain" id="PRO_5012008249" evidence="3">
    <location>
        <begin position="26"/>
        <end position="346"/>
    </location>
</feature>
<dbReference type="STRING" id="225345.CLCHR_13880"/>
<evidence type="ECO:0000256" key="2">
    <source>
        <dbReference type="PROSITE-ProRule" id="PRU00591"/>
    </source>
</evidence>
<dbReference type="EMBL" id="MZGT01000015">
    <property type="protein sequence ID" value="OPJ63869.1"/>
    <property type="molecule type" value="Genomic_DNA"/>
</dbReference>
<dbReference type="AlphaFoldDB" id="A0A1V4IVD7"/>
<feature type="signal peptide" evidence="3">
    <location>
        <begin position="1"/>
        <end position="25"/>
    </location>
</feature>
<dbReference type="PROSITE" id="PS51170">
    <property type="entry name" value="CW"/>
    <property type="match status" value="1"/>
</dbReference>
<dbReference type="SUPFAM" id="SSF69360">
    <property type="entry name" value="Cell wall binding repeat"/>
    <property type="match status" value="2"/>
</dbReference>
<dbReference type="InterPro" id="IPR018337">
    <property type="entry name" value="Cell_wall/Cho-bd_repeat"/>
</dbReference>
<comment type="caution">
    <text evidence="4">The sequence shown here is derived from an EMBL/GenBank/DDBJ whole genome shotgun (WGS) entry which is preliminary data.</text>
</comment>
<organism evidence="4 5">
    <name type="scientific">Clostridium chromiireducens</name>
    <dbReference type="NCBI Taxonomy" id="225345"/>
    <lineage>
        <taxon>Bacteria</taxon>
        <taxon>Bacillati</taxon>
        <taxon>Bacillota</taxon>
        <taxon>Clostridia</taxon>
        <taxon>Eubacteriales</taxon>
        <taxon>Clostridiaceae</taxon>
        <taxon>Clostridium</taxon>
    </lineage>
</organism>
<evidence type="ECO:0000313" key="4">
    <source>
        <dbReference type="EMBL" id="OPJ63869.1"/>
    </source>
</evidence>
<reference evidence="4 5" key="1">
    <citation type="submission" date="2017-03" db="EMBL/GenBank/DDBJ databases">
        <title>Genome sequence of Clostridium chromiireducens DSM 23318.</title>
        <authorList>
            <person name="Poehlein A."/>
            <person name="Daniel R."/>
        </authorList>
    </citation>
    <scope>NUCLEOTIDE SEQUENCE [LARGE SCALE GENOMIC DNA]</scope>
    <source>
        <strain evidence="4 5">DSM 23318</strain>
    </source>
</reference>
<sequence length="346" mass="38279">MVKKLVCGLLIAVSIITGLPMGVSAEWKHDNSGWKYTDGNSYSDGWKQINGSWYYFGNDGYMQKGWVLDKAWWYYLQDSGAMATGKLSIGNKTYEFDNNGRWINNSIYSGSTSTNTEGASKPPSQEKFESAPDFSWVNDDGNTYFKITEDYYVHGAWNIDGNIYVFDKNGVMQKGEYTALDGKKYLFGDDGRFIKGITNPQYKLWVAGAITTKSNTDNLGVKLDDSNMMNITDTYSEDSENGSQINETQSKATVEGRTLNCKVGQYINLGTIKVSSADTEKSSFPNLIIISSSTDSSIAYSAVDISLEDGYFRHVTPQIAGLKPGKVTVSVYINGTTTSYDVVVTE</sequence>
<feature type="repeat" description="Cell wall-binding" evidence="2">
    <location>
        <begin position="43"/>
        <end position="62"/>
    </location>
</feature>
<name>A0A1V4IVD7_9CLOT</name>